<dbReference type="STRING" id="445710.ATSB10_13560"/>
<dbReference type="InterPro" id="IPR034242">
    <property type="entry name" value="MauL"/>
</dbReference>
<dbReference type="EMBL" id="CP014841">
    <property type="protein sequence ID" value="AND68810.1"/>
    <property type="molecule type" value="Genomic_DNA"/>
</dbReference>
<dbReference type="Gene3D" id="2.60.40.420">
    <property type="entry name" value="Cupredoxins - blue copper proteins"/>
    <property type="match status" value="1"/>
</dbReference>
<evidence type="ECO:0008006" key="5">
    <source>
        <dbReference type="Google" id="ProtNLM"/>
    </source>
</evidence>
<keyword evidence="4" id="KW-1185">Reference proteome</keyword>
<sequence length="231" mass="24797">MRSPSSTRVFHGFAAGLAIMLASATGACASVLQVRVHDTHGAPVTDAVVSLQPLDRPAPPAHDALATMDQRNLSFVPQVLVVQTGSKVRFPNSDNVRHHVYSFSPAKRFELKLYAGNHASTVLFDHPGVDVLGCNIHDWMLGYVVVVDTPWFAKTGPEGVATLEAPRGRYTLQLWDARQDPATPPAGGTVILDGTPAQRQYTLALHPPELTNTAPPNLEIGLGDRAPSHAH</sequence>
<dbReference type="AlphaFoldDB" id="A0A160MZP2"/>
<evidence type="ECO:0000256" key="1">
    <source>
        <dbReference type="SAM" id="MobiDB-lite"/>
    </source>
</evidence>
<feature type="chain" id="PRO_5007817526" description="Methylamine utilization protein" evidence="2">
    <location>
        <begin position="30"/>
        <end position="231"/>
    </location>
</feature>
<feature type="region of interest" description="Disordered" evidence="1">
    <location>
        <begin position="208"/>
        <end position="231"/>
    </location>
</feature>
<dbReference type="Proteomes" id="UP000077255">
    <property type="component" value="Chromosome"/>
</dbReference>
<evidence type="ECO:0000313" key="4">
    <source>
        <dbReference type="Proteomes" id="UP000077255"/>
    </source>
</evidence>
<dbReference type="SUPFAM" id="SSF49503">
    <property type="entry name" value="Cupredoxins"/>
    <property type="match status" value="1"/>
</dbReference>
<feature type="signal peptide" evidence="2">
    <location>
        <begin position="1"/>
        <end position="29"/>
    </location>
</feature>
<reference evidence="3 4" key="1">
    <citation type="submission" date="2016-02" db="EMBL/GenBank/DDBJ databases">
        <title>Complete genome sequencing and analysis of ATSB10, Dyella thiooxydans isolated from rhizosphere soil of sunflower (Helianthus annuus L.).</title>
        <authorList>
            <person name="Lee Y."/>
            <person name="Hwangbo K."/>
            <person name="Chung H."/>
            <person name="Yoo J."/>
            <person name="Kim K.Y."/>
            <person name="Sa T.M."/>
            <person name="Um Y."/>
            <person name="Madhaiyan M."/>
        </authorList>
    </citation>
    <scope>NUCLEOTIDE SEQUENCE [LARGE SCALE GENOMIC DNA]</scope>
    <source>
        <strain evidence="3 4">ATSB10</strain>
    </source>
</reference>
<accession>A0A160MZP2</accession>
<dbReference type="KEGG" id="dtx:ATSB10_13560"/>
<gene>
    <name evidence="3" type="ORF">ATSB10_13560</name>
</gene>
<keyword evidence="2" id="KW-0732">Signal</keyword>
<proteinExistence type="predicted"/>
<dbReference type="RefSeq" id="WP_236886510.1">
    <property type="nucleotide sequence ID" value="NZ_CP014841.1"/>
</dbReference>
<organism evidence="3 4">
    <name type="scientific">Dyella thiooxydans</name>
    <dbReference type="NCBI Taxonomy" id="445710"/>
    <lineage>
        <taxon>Bacteria</taxon>
        <taxon>Pseudomonadati</taxon>
        <taxon>Pseudomonadota</taxon>
        <taxon>Gammaproteobacteria</taxon>
        <taxon>Lysobacterales</taxon>
        <taxon>Rhodanobacteraceae</taxon>
        <taxon>Dyella</taxon>
    </lineage>
</organism>
<dbReference type="PATRIC" id="fig|445710.3.peg.1352"/>
<evidence type="ECO:0000256" key="2">
    <source>
        <dbReference type="SAM" id="SignalP"/>
    </source>
</evidence>
<name>A0A160MZP2_9GAMM</name>
<protein>
    <recommendedName>
        <fullName evidence="5">Methylamine utilization protein</fullName>
    </recommendedName>
</protein>
<dbReference type="CDD" id="cd04221">
    <property type="entry name" value="MauL"/>
    <property type="match status" value="1"/>
</dbReference>
<dbReference type="PROSITE" id="PS51257">
    <property type="entry name" value="PROKAR_LIPOPROTEIN"/>
    <property type="match status" value="1"/>
</dbReference>
<evidence type="ECO:0000313" key="3">
    <source>
        <dbReference type="EMBL" id="AND68810.1"/>
    </source>
</evidence>
<dbReference type="InterPro" id="IPR008972">
    <property type="entry name" value="Cupredoxin"/>
</dbReference>